<protein>
    <submittedName>
        <fullName evidence="2">Uncharacterized protein</fullName>
    </submittedName>
</protein>
<evidence type="ECO:0000313" key="2">
    <source>
        <dbReference type="EMBL" id="RPA93084.1"/>
    </source>
</evidence>
<sequence>MTPPCSTSPPTPPPPPLCLPPLPPPPSKPLYTLFLSSDKVFPLLPTNPLSVLLSIISISLMLSSEKPLPFLWTEPASLAITILSSLPQDISPVSSLSSLLPQVSFSL</sequence>
<organism evidence="2 3">
    <name type="scientific">Choiromyces venosus 120613-1</name>
    <dbReference type="NCBI Taxonomy" id="1336337"/>
    <lineage>
        <taxon>Eukaryota</taxon>
        <taxon>Fungi</taxon>
        <taxon>Dikarya</taxon>
        <taxon>Ascomycota</taxon>
        <taxon>Pezizomycotina</taxon>
        <taxon>Pezizomycetes</taxon>
        <taxon>Pezizales</taxon>
        <taxon>Tuberaceae</taxon>
        <taxon>Choiromyces</taxon>
    </lineage>
</organism>
<dbReference type="AlphaFoldDB" id="A0A3N4JGV1"/>
<evidence type="ECO:0000256" key="1">
    <source>
        <dbReference type="SAM" id="MobiDB-lite"/>
    </source>
</evidence>
<proteinExistence type="predicted"/>
<name>A0A3N4JGV1_9PEZI</name>
<feature type="region of interest" description="Disordered" evidence="1">
    <location>
        <begin position="1"/>
        <end position="21"/>
    </location>
</feature>
<evidence type="ECO:0000313" key="3">
    <source>
        <dbReference type="Proteomes" id="UP000276215"/>
    </source>
</evidence>
<reference evidence="2 3" key="1">
    <citation type="journal article" date="2018" name="Nat. Ecol. Evol.">
        <title>Pezizomycetes genomes reveal the molecular basis of ectomycorrhizal truffle lifestyle.</title>
        <authorList>
            <person name="Murat C."/>
            <person name="Payen T."/>
            <person name="Noel B."/>
            <person name="Kuo A."/>
            <person name="Morin E."/>
            <person name="Chen J."/>
            <person name="Kohler A."/>
            <person name="Krizsan K."/>
            <person name="Balestrini R."/>
            <person name="Da Silva C."/>
            <person name="Montanini B."/>
            <person name="Hainaut M."/>
            <person name="Levati E."/>
            <person name="Barry K.W."/>
            <person name="Belfiori B."/>
            <person name="Cichocki N."/>
            <person name="Clum A."/>
            <person name="Dockter R.B."/>
            <person name="Fauchery L."/>
            <person name="Guy J."/>
            <person name="Iotti M."/>
            <person name="Le Tacon F."/>
            <person name="Lindquist E.A."/>
            <person name="Lipzen A."/>
            <person name="Malagnac F."/>
            <person name="Mello A."/>
            <person name="Molinier V."/>
            <person name="Miyauchi S."/>
            <person name="Poulain J."/>
            <person name="Riccioni C."/>
            <person name="Rubini A."/>
            <person name="Sitrit Y."/>
            <person name="Splivallo R."/>
            <person name="Traeger S."/>
            <person name="Wang M."/>
            <person name="Zifcakova L."/>
            <person name="Wipf D."/>
            <person name="Zambonelli A."/>
            <person name="Paolocci F."/>
            <person name="Nowrousian M."/>
            <person name="Ottonello S."/>
            <person name="Baldrian P."/>
            <person name="Spatafora J.W."/>
            <person name="Henrissat B."/>
            <person name="Nagy L.G."/>
            <person name="Aury J.M."/>
            <person name="Wincker P."/>
            <person name="Grigoriev I.V."/>
            <person name="Bonfante P."/>
            <person name="Martin F.M."/>
        </authorList>
    </citation>
    <scope>NUCLEOTIDE SEQUENCE [LARGE SCALE GENOMIC DNA]</scope>
    <source>
        <strain evidence="2 3">120613-1</strain>
    </source>
</reference>
<accession>A0A3N4JGV1</accession>
<dbReference type="EMBL" id="ML120461">
    <property type="protein sequence ID" value="RPA93084.1"/>
    <property type="molecule type" value="Genomic_DNA"/>
</dbReference>
<keyword evidence="3" id="KW-1185">Reference proteome</keyword>
<dbReference type="Proteomes" id="UP000276215">
    <property type="component" value="Unassembled WGS sequence"/>
</dbReference>
<gene>
    <name evidence="2" type="ORF">L873DRAFT_113868</name>
</gene>